<name>A0ABR8NFQ0_9ACTN</name>
<evidence type="ECO:0000259" key="3">
    <source>
        <dbReference type="PROSITE" id="PS51186"/>
    </source>
</evidence>
<dbReference type="InterPro" id="IPR050832">
    <property type="entry name" value="Bact_Acetyltransf"/>
</dbReference>
<dbReference type="Pfam" id="PF00583">
    <property type="entry name" value="Acetyltransf_1"/>
    <property type="match status" value="1"/>
</dbReference>
<keyword evidence="2" id="KW-0012">Acyltransferase</keyword>
<reference evidence="4 5" key="1">
    <citation type="submission" date="2020-09" db="EMBL/GenBank/DDBJ databases">
        <title>novel species in genus Nocardioides.</title>
        <authorList>
            <person name="Zhang G."/>
        </authorList>
    </citation>
    <scope>NUCLEOTIDE SEQUENCE [LARGE SCALE GENOMIC DNA]</scope>
    <source>
        <strain evidence="4 5">KCTC 39551</strain>
    </source>
</reference>
<evidence type="ECO:0000313" key="4">
    <source>
        <dbReference type="EMBL" id="MBD3926948.1"/>
    </source>
</evidence>
<dbReference type="InterPro" id="IPR016181">
    <property type="entry name" value="Acyl_CoA_acyltransferase"/>
</dbReference>
<organism evidence="4 5">
    <name type="scientific">Nocardioides cavernae</name>
    <dbReference type="NCBI Taxonomy" id="1921566"/>
    <lineage>
        <taxon>Bacteria</taxon>
        <taxon>Bacillati</taxon>
        <taxon>Actinomycetota</taxon>
        <taxon>Actinomycetes</taxon>
        <taxon>Propionibacteriales</taxon>
        <taxon>Nocardioidaceae</taxon>
        <taxon>Nocardioides</taxon>
    </lineage>
</organism>
<accession>A0ABR8NFQ0</accession>
<keyword evidence="5" id="KW-1185">Reference proteome</keyword>
<protein>
    <submittedName>
        <fullName evidence="4">GNAT family N-acetyltransferase</fullName>
    </submittedName>
</protein>
<dbReference type="PANTHER" id="PTHR43877">
    <property type="entry name" value="AMINOALKYLPHOSPHONATE N-ACETYLTRANSFERASE-RELATED-RELATED"/>
    <property type="match status" value="1"/>
</dbReference>
<evidence type="ECO:0000256" key="1">
    <source>
        <dbReference type="ARBA" id="ARBA00022679"/>
    </source>
</evidence>
<evidence type="ECO:0000256" key="2">
    <source>
        <dbReference type="ARBA" id="ARBA00023315"/>
    </source>
</evidence>
<evidence type="ECO:0000313" key="5">
    <source>
        <dbReference type="Proteomes" id="UP000618818"/>
    </source>
</evidence>
<dbReference type="PROSITE" id="PS51186">
    <property type="entry name" value="GNAT"/>
    <property type="match status" value="1"/>
</dbReference>
<proteinExistence type="predicted"/>
<dbReference type="Gene3D" id="3.40.630.30">
    <property type="match status" value="1"/>
</dbReference>
<gene>
    <name evidence="4" type="ORF">IEZ26_20175</name>
</gene>
<dbReference type="EMBL" id="JACXYZ010000004">
    <property type="protein sequence ID" value="MBD3926948.1"/>
    <property type="molecule type" value="Genomic_DNA"/>
</dbReference>
<sequence length="189" mass="20029">MSHDHSPAGGGPSADVSVRIAWADDAPAIAAVQVRAWPELYAGLLPAEVLPTDVDAVAEQWRQLLARPADARNRVLVALERNRVVGFALTSAAADPDCDPVADGELAEVTLDPSERAKGHGSRLLQAAVDTLAADRFTRAVTWVNAGDDALRTFLTDAGWAPDTAHRELDLDGTGETTVKQVRLHTAIA</sequence>
<keyword evidence="1" id="KW-0808">Transferase</keyword>
<dbReference type="CDD" id="cd04301">
    <property type="entry name" value="NAT_SF"/>
    <property type="match status" value="1"/>
</dbReference>
<comment type="caution">
    <text evidence="4">The sequence shown here is derived from an EMBL/GenBank/DDBJ whole genome shotgun (WGS) entry which is preliminary data.</text>
</comment>
<dbReference type="Proteomes" id="UP000618818">
    <property type="component" value="Unassembled WGS sequence"/>
</dbReference>
<feature type="domain" description="N-acetyltransferase" evidence="3">
    <location>
        <begin position="16"/>
        <end position="185"/>
    </location>
</feature>
<dbReference type="SUPFAM" id="SSF55729">
    <property type="entry name" value="Acyl-CoA N-acyltransferases (Nat)"/>
    <property type="match status" value="1"/>
</dbReference>
<dbReference type="InterPro" id="IPR000182">
    <property type="entry name" value="GNAT_dom"/>
</dbReference>